<name>A0A8J2N7N6_9PLEO</name>
<comment type="similarity">
    <text evidence="1">Belongs to the cytochrome P450 family.</text>
</comment>
<dbReference type="InterPro" id="IPR050196">
    <property type="entry name" value="Cytochrome_P450_Monoox"/>
</dbReference>
<comment type="caution">
    <text evidence="8">The sequence shown here is derived from an EMBL/GenBank/DDBJ whole genome shotgun (WGS) entry which is preliminary data.</text>
</comment>
<evidence type="ECO:0008006" key="10">
    <source>
        <dbReference type="Google" id="ProtNLM"/>
    </source>
</evidence>
<evidence type="ECO:0000256" key="2">
    <source>
        <dbReference type="ARBA" id="ARBA00022617"/>
    </source>
</evidence>
<dbReference type="GO" id="GO:0004497">
    <property type="term" value="F:monooxygenase activity"/>
    <property type="evidence" value="ECO:0007669"/>
    <property type="project" value="UniProtKB-KW"/>
</dbReference>
<keyword evidence="6" id="KW-0503">Monooxygenase</keyword>
<dbReference type="CDD" id="cd11051">
    <property type="entry name" value="CYP59-like"/>
    <property type="match status" value="1"/>
</dbReference>
<keyword evidence="4" id="KW-0560">Oxidoreductase</keyword>
<keyword evidence="9" id="KW-1185">Reference proteome</keyword>
<dbReference type="PRINTS" id="PR00463">
    <property type="entry name" value="EP450I"/>
</dbReference>
<sequence>MGKITEKLPKRVHPHVYPYYLREEYDLPPVFYLDLEPVDRSILVILDPQSAEEVSQNSNLPKHEQVRNVLEPLMGPQNLLTTDGALWKKWRTIFNPGFSVQHLMTQVTTIIDCTEAFIKNLDRHSTAGRVFRLEEEATKVTIDIIGKVACDHDFKTLTADNRYLNAMRKSLGWMPDTQSLNPFHWYNPLRSIFWKYYKYHMDWYLGKVLDERFVTREANRQMNTRKKSGIDLALEAWVNTSGQPASSATATMDAEFRKYAIDQLHTLLFAGHDTTASTLCYCYYLLSKHPQALLKMRQELDEVFGNGVSAGEKLKQSPYLINKCDYTLAVVKETLRLFTPGSTVRRGRKDCFIRDPTSGSMLPTEGYLVWIPSFSMHRDPCYWSDPHAFCPERFLPGNIDKLVAGAFRPFEKGPRNCIGQELALMELRIILACTMREFDVSAAYDELQTLSGDGSLWAKEKAFRAGPQECFGDEAYQVLLAAAKPREGMPVRITRRTMHAVT</sequence>
<dbReference type="PANTHER" id="PTHR24291">
    <property type="entry name" value="CYTOCHROME P450 FAMILY 4"/>
    <property type="match status" value="1"/>
</dbReference>
<dbReference type="AlphaFoldDB" id="A0A8J2N7N6"/>
<reference evidence="8" key="1">
    <citation type="submission" date="2021-05" db="EMBL/GenBank/DDBJ databases">
        <authorList>
            <person name="Stam R."/>
        </authorList>
    </citation>
    <scope>NUCLEOTIDE SEQUENCE</scope>
    <source>
        <strain evidence="8">CS162</strain>
    </source>
</reference>
<evidence type="ECO:0000256" key="6">
    <source>
        <dbReference type="ARBA" id="ARBA00023033"/>
    </source>
</evidence>
<protein>
    <recommendedName>
        <fullName evidence="10">Sterigmatocystin biosynthesis P450 monooxygenase</fullName>
    </recommendedName>
</protein>
<dbReference type="GO" id="GO:0016705">
    <property type="term" value="F:oxidoreductase activity, acting on paired donors, with incorporation or reduction of molecular oxygen"/>
    <property type="evidence" value="ECO:0007669"/>
    <property type="project" value="InterPro"/>
</dbReference>
<evidence type="ECO:0000256" key="7">
    <source>
        <dbReference type="PIRSR" id="PIRSR602401-1"/>
    </source>
</evidence>
<keyword evidence="5 7" id="KW-0408">Iron</keyword>
<dbReference type="InterPro" id="IPR001128">
    <property type="entry name" value="Cyt_P450"/>
</dbReference>
<accession>A0A8J2N7N6</accession>
<dbReference type="Pfam" id="PF00067">
    <property type="entry name" value="p450"/>
    <property type="match status" value="1"/>
</dbReference>
<dbReference type="Proteomes" id="UP000676310">
    <property type="component" value="Unassembled WGS sequence"/>
</dbReference>
<dbReference type="InterPro" id="IPR002401">
    <property type="entry name" value="Cyt_P450_E_grp-I"/>
</dbReference>
<evidence type="ECO:0000256" key="4">
    <source>
        <dbReference type="ARBA" id="ARBA00023002"/>
    </source>
</evidence>
<evidence type="ECO:0000256" key="3">
    <source>
        <dbReference type="ARBA" id="ARBA00022723"/>
    </source>
</evidence>
<dbReference type="GeneID" id="67012011"/>
<keyword evidence="2 7" id="KW-0349">Heme</keyword>
<evidence type="ECO:0000256" key="1">
    <source>
        <dbReference type="ARBA" id="ARBA00010617"/>
    </source>
</evidence>
<feature type="binding site" description="axial binding residue" evidence="7">
    <location>
        <position position="417"/>
    </location>
    <ligand>
        <name>heme</name>
        <dbReference type="ChEBI" id="CHEBI:30413"/>
    </ligand>
    <ligandPart>
        <name>Fe</name>
        <dbReference type="ChEBI" id="CHEBI:18248"/>
    </ligandPart>
</feature>
<evidence type="ECO:0000256" key="5">
    <source>
        <dbReference type="ARBA" id="ARBA00023004"/>
    </source>
</evidence>
<evidence type="ECO:0000313" key="8">
    <source>
        <dbReference type="EMBL" id="CAG5187402.1"/>
    </source>
</evidence>
<evidence type="ECO:0000313" key="9">
    <source>
        <dbReference type="Proteomes" id="UP000676310"/>
    </source>
</evidence>
<dbReference type="PANTHER" id="PTHR24291:SF50">
    <property type="entry name" value="BIFUNCTIONAL ALBAFLAVENONE MONOOXYGENASE_TERPENE SYNTHASE"/>
    <property type="match status" value="1"/>
</dbReference>
<dbReference type="GO" id="GO:0005506">
    <property type="term" value="F:iron ion binding"/>
    <property type="evidence" value="ECO:0007669"/>
    <property type="project" value="InterPro"/>
</dbReference>
<keyword evidence="3 7" id="KW-0479">Metal-binding</keyword>
<comment type="cofactor">
    <cofactor evidence="7">
        <name>heme</name>
        <dbReference type="ChEBI" id="CHEBI:30413"/>
    </cofactor>
</comment>
<gene>
    <name evidence="8" type="ORF">ALTATR162_LOCUS11709</name>
</gene>
<dbReference type="GO" id="GO:0020037">
    <property type="term" value="F:heme binding"/>
    <property type="evidence" value="ECO:0007669"/>
    <property type="project" value="InterPro"/>
</dbReference>
<dbReference type="Gene3D" id="1.10.630.10">
    <property type="entry name" value="Cytochrome P450"/>
    <property type="match status" value="1"/>
</dbReference>
<dbReference type="SUPFAM" id="SSF48264">
    <property type="entry name" value="Cytochrome P450"/>
    <property type="match status" value="1"/>
</dbReference>
<dbReference type="RefSeq" id="XP_043175286.1">
    <property type="nucleotide sequence ID" value="XM_043319351.1"/>
</dbReference>
<dbReference type="OrthoDB" id="10029320at2759"/>
<proteinExistence type="inferred from homology"/>
<dbReference type="EMBL" id="CAJRGZ010000031">
    <property type="protein sequence ID" value="CAG5187402.1"/>
    <property type="molecule type" value="Genomic_DNA"/>
</dbReference>
<dbReference type="PRINTS" id="PR00385">
    <property type="entry name" value="P450"/>
</dbReference>
<dbReference type="InterPro" id="IPR036396">
    <property type="entry name" value="Cyt_P450_sf"/>
</dbReference>
<organism evidence="8 9">
    <name type="scientific">Alternaria atra</name>
    <dbReference type="NCBI Taxonomy" id="119953"/>
    <lineage>
        <taxon>Eukaryota</taxon>
        <taxon>Fungi</taxon>
        <taxon>Dikarya</taxon>
        <taxon>Ascomycota</taxon>
        <taxon>Pezizomycotina</taxon>
        <taxon>Dothideomycetes</taxon>
        <taxon>Pleosporomycetidae</taxon>
        <taxon>Pleosporales</taxon>
        <taxon>Pleosporineae</taxon>
        <taxon>Pleosporaceae</taxon>
        <taxon>Alternaria</taxon>
        <taxon>Alternaria sect. Ulocladioides</taxon>
    </lineage>
</organism>